<reference evidence="5 7" key="2">
    <citation type="submission" date="2018-06" db="EMBL/GenBank/DDBJ databases">
        <authorList>
            <consortium name="Pathogen Informatics"/>
            <person name="Doyle S."/>
        </authorList>
    </citation>
    <scope>NUCLEOTIDE SEQUENCE [LARGE SCALE GENOMIC DNA]</scope>
    <source>
        <strain evidence="5 7">NCTC12239</strain>
    </source>
</reference>
<feature type="domain" description="Aminoglycoside phosphotransferase" evidence="3">
    <location>
        <begin position="52"/>
        <end position="263"/>
    </location>
</feature>
<dbReference type="Proteomes" id="UP000054985">
    <property type="component" value="Unassembled WGS sequence"/>
</dbReference>
<evidence type="ECO:0000313" key="5">
    <source>
        <dbReference type="EMBL" id="STX61342.1"/>
    </source>
</evidence>
<dbReference type="GO" id="GO:0005524">
    <property type="term" value="F:ATP binding"/>
    <property type="evidence" value="ECO:0007669"/>
    <property type="project" value="UniProtKB-KW"/>
</dbReference>
<dbReference type="Gene3D" id="3.90.1200.10">
    <property type="match status" value="1"/>
</dbReference>
<organism evidence="5 7">
    <name type="scientific">Legionella moravica</name>
    <dbReference type="NCBI Taxonomy" id="39962"/>
    <lineage>
        <taxon>Bacteria</taxon>
        <taxon>Pseudomonadati</taxon>
        <taxon>Pseudomonadota</taxon>
        <taxon>Gammaproteobacteria</taxon>
        <taxon>Legionellales</taxon>
        <taxon>Legionellaceae</taxon>
        <taxon>Legionella</taxon>
    </lineage>
</organism>
<evidence type="ECO:0000259" key="3">
    <source>
        <dbReference type="Pfam" id="PF01636"/>
    </source>
</evidence>
<dbReference type="PANTHER" id="PTHR33540:SF1">
    <property type="entry name" value="N-ACETYLMURAMATE_N-ACETYLGLUCOSAMINE KINASE"/>
    <property type="match status" value="1"/>
</dbReference>
<dbReference type="Gene3D" id="3.30.200.20">
    <property type="entry name" value="Phosphorylase Kinase, domain 1"/>
    <property type="match status" value="1"/>
</dbReference>
<sequence length="354" mass="41699">MPYDAYNYPHLRRVYKLLASNKVGKYNMHERENALKVWLDHVIPQKEFSLVSLAGDASFRRYYRIQYNGLSRIVMDAPPDREDLEPFIHFATTIANADVNTPEILAINSEQGFLLLSDFGDQLLLGKLEEHTADTYYQEALKTLLKLQTCSINDPKLPSFDKQFMLKEMALCPEWFLKGYLKLDLLEHESILMQHLMEWVAAEVEKQPLTFIHRDYHSRNLMLIDGTHQVNFGVIDFQDAMSGPLTYDLVSLLKDCYIAWPREKVLQWVRFFYEQNHCARNTYSFPEFIRAFDLCGLQRHLKVLGVFCRLHLRDNKSGYLNDLPLTLNYVLECCEIYEELHPLYHFLQKRVFLP</sequence>
<keyword evidence="1" id="KW-0547">Nucleotide-binding</keyword>
<dbReference type="PANTHER" id="PTHR33540">
    <property type="entry name" value="TRNA THREONYLCARBAMOYLADENOSINE BIOSYNTHESIS PROTEIN TSAE"/>
    <property type="match status" value="1"/>
</dbReference>
<dbReference type="SUPFAM" id="SSF56112">
    <property type="entry name" value="Protein kinase-like (PK-like)"/>
    <property type="match status" value="1"/>
</dbReference>
<dbReference type="InterPro" id="IPR002575">
    <property type="entry name" value="Aminoglycoside_PTrfase"/>
</dbReference>
<dbReference type="Pfam" id="PF01636">
    <property type="entry name" value="APH"/>
    <property type="match status" value="1"/>
</dbReference>
<keyword evidence="5" id="KW-0808">Transferase</keyword>
<keyword evidence="2" id="KW-0067">ATP-binding</keyword>
<evidence type="ECO:0000313" key="7">
    <source>
        <dbReference type="Proteomes" id="UP000254040"/>
    </source>
</evidence>
<dbReference type="GO" id="GO:0016740">
    <property type="term" value="F:transferase activity"/>
    <property type="evidence" value="ECO:0007669"/>
    <property type="project" value="UniProtKB-KW"/>
</dbReference>
<evidence type="ECO:0000256" key="1">
    <source>
        <dbReference type="ARBA" id="ARBA00022741"/>
    </source>
</evidence>
<name>A0A378JV52_9GAMM</name>
<evidence type="ECO:0000256" key="2">
    <source>
        <dbReference type="ARBA" id="ARBA00022840"/>
    </source>
</evidence>
<dbReference type="EMBL" id="UGOG01000001">
    <property type="protein sequence ID" value="STX61342.1"/>
    <property type="molecule type" value="Genomic_DNA"/>
</dbReference>
<evidence type="ECO:0000313" key="4">
    <source>
        <dbReference type="EMBL" id="KTD34735.1"/>
    </source>
</evidence>
<evidence type="ECO:0000313" key="6">
    <source>
        <dbReference type="Proteomes" id="UP000054985"/>
    </source>
</evidence>
<gene>
    <name evidence="4" type="ORF">Lmor_1268</name>
    <name evidence="5" type="ORF">NCTC12239_00248</name>
</gene>
<proteinExistence type="predicted"/>
<dbReference type="Proteomes" id="UP000254040">
    <property type="component" value="Unassembled WGS sequence"/>
</dbReference>
<accession>A0A378JV52</accession>
<reference evidence="4 6" key="1">
    <citation type="submission" date="2015-11" db="EMBL/GenBank/DDBJ databases">
        <title>Genomic analysis of 38 Legionella species identifies large and diverse effector repertoires.</title>
        <authorList>
            <person name="Burstein D."/>
            <person name="Amaro F."/>
            <person name="Zusman T."/>
            <person name="Lifshitz Z."/>
            <person name="Cohen O."/>
            <person name="Gilbert J.A."/>
            <person name="Pupko T."/>
            <person name="Shuman H.A."/>
            <person name="Segal G."/>
        </authorList>
    </citation>
    <scope>NUCLEOTIDE SEQUENCE [LARGE SCALE GENOMIC DNA]</scope>
    <source>
        <strain evidence="4 6">ATCC 43877</strain>
    </source>
</reference>
<dbReference type="STRING" id="39962.Lmor_1268"/>
<keyword evidence="6" id="KW-1185">Reference proteome</keyword>
<dbReference type="EMBL" id="LNYN01000019">
    <property type="protein sequence ID" value="KTD34735.1"/>
    <property type="molecule type" value="Genomic_DNA"/>
</dbReference>
<dbReference type="AlphaFoldDB" id="A0A378JV52"/>
<protein>
    <submittedName>
        <fullName evidence="4 5">Phosphotransferase</fullName>
    </submittedName>
</protein>
<dbReference type="InterPro" id="IPR011009">
    <property type="entry name" value="Kinase-like_dom_sf"/>
</dbReference>